<keyword evidence="2" id="KW-0812">Transmembrane</keyword>
<name>A0A6L2JBN5_TANCI</name>
<feature type="compositionally biased region" description="Acidic residues" evidence="1">
    <location>
        <begin position="339"/>
        <end position="367"/>
    </location>
</feature>
<comment type="caution">
    <text evidence="3">The sequence shown here is derived from an EMBL/GenBank/DDBJ whole genome shotgun (WGS) entry which is preliminary data.</text>
</comment>
<keyword evidence="2" id="KW-0472">Membrane</keyword>
<evidence type="ECO:0000256" key="2">
    <source>
        <dbReference type="SAM" id="Phobius"/>
    </source>
</evidence>
<organism evidence="3">
    <name type="scientific">Tanacetum cinerariifolium</name>
    <name type="common">Dalmatian daisy</name>
    <name type="synonym">Chrysanthemum cinerariifolium</name>
    <dbReference type="NCBI Taxonomy" id="118510"/>
    <lineage>
        <taxon>Eukaryota</taxon>
        <taxon>Viridiplantae</taxon>
        <taxon>Streptophyta</taxon>
        <taxon>Embryophyta</taxon>
        <taxon>Tracheophyta</taxon>
        <taxon>Spermatophyta</taxon>
        <taxon>Magnoliopsida</taxon>
        <taxon>eudicotyledons</taxon>
        <taxon>Gunneridae</taxon>
        <taxon>Pentapetalae</taxon>
        <taxon>asterids</taxon>
        <taxon>campanulids</taxon>
        <taxon>Asterales</taxon>
        <taxon>Asteraceae</taxon>
        <taxon>Asteroideae</taxon>
        <taxon>Anthemideae</taxon>
        <taxon>Anthemidinae</taxon>
        <taxon>Tanacetum</taxon>
    </lineage>
</organism>
<dbReference type="AlphaFoldDB" id="A0A6L2JBN5"/>
<gene>
    <name evidence="3" type="ORF">Tci_006138</name>
</gene>
<keyword evidence="2" id="KW-1133">Transmembrane helix</keyword>
<reference evidence="3" key="1">
    <citation type="journal article" date="2019" name="Sci. Rep.">
        <title>Draft genome of Tanacetum cinerariifolium, the natural source of mosquito coil.</title>
        <authorList>
            <person name="Yamashiro T."/>
            <person name="Shiraishi A."/>
            <person name="Satake H."/>
            <person name="Nakayama K."/>
        </authorList>
    </citation>
    <scope>NUCLEOTIDE SEQUENCE</scope>
</reference>
<sequence length="585" mass="65633">MSSITAQQTKLDLELFPKEKRLEIGKCNERLNPGKIQKEPTFQVVLDVLALTSCYIAFLITADVLEVYMHQFWGSGQDFDALPTDEEIVSSLENLDILGRLIHSMMLLLIICINLGELLLLSLTKVYLERQLVLTSFISTEHKSFRRNKIRMHSSKDDYLVNSLRFVSIKEATQIYGAILPKSLTSPKMKETNAYKTYLGFATGATPPKKARKFKKPASHQLTTISISPEEPTKKSKRVKKSLRDFHKTHLSGSGTVTKTTLSAAKIKQSVTNEGTAIKPEVLDVIKEESSKSEVESWGNDEDNINNEQDSKSEGSNKENDSDNKNTQSDSEKGLDSEHEIDENESDSESYQEVEEEIRYDEEEEKDEFVRTPFNDFDDETRCLIKLKTKVVVTSSSHSSDLAPKFLNFSDVHFTDAKIVSPMDIHVHHEVPSKQTPTLLIVPVSVITASSPIYSAIIPQSIPSFTPPPPQSTPTPPPITEAINPLSTLPDFESVFQFNNIVTTLEKEVAKLKKDDPLKTQVTALVDEHLDARLAATINEFINYLSASIIARIIEQVKNQLPHIMLEEVSNFPHPPSPLDDPKDV</sequence>
<protein>
    <recommendedName>
        <fullName evidence="4">Integrase, catalytic region, zinc finger, CCHC-type, peptidase aspartic, catalytic</fullName>
    </recommendedName>
</protein>
<accession>A0A6L2JBN5</accession>
<feature type="region of interest" description="Disordered" evidence="1">
    <location>
        <begin position="293"/>
        <end position="367"/>
    </location>
</feature>
<feature type="compositionally biased region" description="Basic residues" evidence="1">
    <location>
        <begin position="209"/>
        <end position="218"/>
    </location>
</feature>
<feature type="compositionally biased region" description="Basic and acidic residues" evidence="1">
    <location>
        <begin position="309"/>
        <end position="338"/>
    </location>
</feature>
<evidence type="ECO:0000256" key="1">
    <source>
        <dbReference type="SAM" id="MobiDB-lite"/>
    </source>
</evidence>
<feature type="region of interest" description="Disordered" evidence="1">
    <location>
        <begin position="208"/>
        <end position="257"/>
    </location>
</feature>
<dbReference type="EMBL" id="BKCJ010000545">
    <property type="protein sequence ID" value="GEU34160.1"/>
    <property type="molecule type" value="Genomic_DNA"/>
</dbReference>
<feature type="transmembrane region" description="Helical" evidence="2">
    <location>
        <begin position="101"/>
        <end position="121"/>
    </location>
</feature>
<evidence type="ECO:0000313" key="3">
    <source>
        <dbReference type="EMBL" id="GEU34160.1"/>
    </source>
</evidence>
<proteinExistence type="predicted"/>
<evidence type="ECO:0008006" key="4">
    <source>
        <dbReference type="Google" id="ProtNLM"/>
    </source>
</evidence>